<gene>
    <name evidence="2" type="ORF">ABOZ73_02485</name>
</gene>
<dbReference type="PROSITE" id="PS50995">
    <property type="entry name" value="HTH_MARR_2"/>
    <property type="match status" value="1"/>
</dbReference>
<dbReference type="Gene3D" id="1.10.10.10">
    <property type="entry name" value="Winged helix-like DNA-binding domain superfamily/Winged helix DNA-binding domain"/>
    <property type="match status" value="1"/>
</dbReference>
<protein>
    <submittedName>
        <fullName evidence="2">MarR family winged helix-turn-helix transcriptional regulator</fullName>
    </submittedName>
</protein>
<dbReference type="EMBL" id="CP158375">
    <property type="protein sequence ID" value="XDO97305.1"/>
    <property type="molecule type" value="Genomic_DNA"/>
</dbReference>
<dbReference type="GO" id="GO:0003700">
    <property type="term" value="F:DNA-binding transcription factor activity"/>
    <property type="evidence" value="ECO:0007669"/>
    <property type="project" value="InterPro"/>
</dbReference>
<dbReference type="RefSeq" id="WP_369060435.1">
    <property type="nucleotide sequence ID" value="NZ_CP158375.1"/>
</dbReference>
<evidence type="ECO:0000313" key="2">
    <source>
        <dbReference type="EMBL" id="XDO97305.1"/>
    </source>
</evidence>
<dbReference type="InterPro" id="IPR036388">
    <property type="entry name" value="WH-like_DNA-bd_sf"/>
</dbReference>
<name>A0AB39KUK5_9CAUL</name>
<sequence length="161" mass="17495">MSETAGAEQGVGLSLDDYLPFRLSIASNAISKLIARAYEDRFGLTVPQWRLIAVLAEQPMTQQAMVVRTVMDKVMVSRAAQALVARRLVVRSAHEADGRSHVLTLSDEGRRLYADVAPLAKEYEAALLTGVEPQEVAALKGLLIRLEAAAARLSDEDPPRA</sequence>
<dbReference type="PANTHER" id="PTHR33164">
    <property type="entry name" value="TRANSCRIPTIONAL REGULATOR, MARR FAMILY"/>
    <property type="match status" value="1"/>
</dbReference>
<dbReference type="GO" id="GO:0006950">
    <property type="term" value="P:response to stress"/>
    <property type="evidence" value="ECO:0007669"/>
    <property type="project" value="TreeGrafter"/>
</dbReference>
<proteinExistence type="predicted"/>
<dbReference type="SMART" id="SM00347">
    <property type="entry name" value="HTH_MARR"/>
    <property type="match status" value="1"/>
</dbReference>
<dbReference type="InterPro" id="IPR000835">
    <property type="entry name" value="HTH_MarR-typ"/>
</dbReference>
<accession>A0AB39KUK5</accession>
<dbReference type="InterPro" id="IPR039422">
    <property type="entry name" value="MarR/SlyA-like"/>
</dbReference>
<dbReference type="SUPFAM" id="SSF46785">
    <property type="entry name" value="Winged helix' DNA-binding domain"/>
    <property type="match status" value="1"/>
</dbReference>
<evidence type="ECO:0000259" key="1">
    <source>
        <dbReference type="PROSITE" id="PS50995"/>
    </source>
</evidence>
<dbReference type="AlphaFoldDB" id="A0AB39KUK5"/>
<organism evidence="2">
    <name type="scientific">Caulobacter sp. 73W</name>
    <dbReference type="NCBI Taxonomy" id="3161137"/>
    <lineage>
        <taxon>Bacteria</taxon>
        <taxon>Pseudomonadati</taxon>
        <taxon>Pseudomonadota</taxon>
        <taxon>Alphaproteobacteria</taxon>
        <taxon>Caulobacterales</taxon>
        <taxon>Caulobacteraceae</taxon>
        <taxon>Caulobacter</taxon>
    </lineage>
</organism>
<dbReference type="Pfam" id="PF12802">
    <property type="entry name" value="MarR_2"/>
    <property type="match status" value="1"/>
</dbReference>
<dbReference type="PANTHER" id="PTHR33164:SF57">
    <property type="entry name" value="MARR-FAMILY TRANSCRIPTIONAL REGULATOR"/>
    <property type="match status" value="1"/>
</dbReference>
<feature type="domain" description="HTH marR-type" evidence="1">
    <location>
        <begin position="16"/>
        <end position="148"/>
    </location>
</feature>
<reference evidence="2" key="1">
    <citation type="submission" date="2024-06" db="EMBL/GenBank/DDBJ databases">
        <title>Caulobacter inopinatus, sp. nov.</title>
        <authorList>
            <person name="Donachie S.P."/>
        </authorList>
    </citation>
    <scope>NUCLEOTIDE SEQUENCE</scope>
    <source>
        <strain evidence="2">73W</strain>
    </source>
</reference>
<dbReference type="InterPro" id="IPR036390">
    <property type="entry name" value="WH_DNA-bd_sf"/>
</dbReference>